<comment type="similarity">
    <text evidence="1">Belongs to the sulfatase family.</text>
</comment>
<dbReference type="EMBL" id="AP012338">
    <property type="protein sequence ID" value="BAM03795.1"/>
    <property type="molecule type" value="Genomic_DNA"/>
</dbReference>
<dbReference type="InterPro" id="IPR017850">
    <property type="entry name" value="Alkaline_phosphatase_core_sf"/>
</dbReference>
<name>I0IEV7_PHYMF</name>
<dbReference type="eggNOG" id="COG3119">
    <property type="taxonomic scope" value="Bacteria"/>
</dbReference>
<gene>
    <name evidence="6" type="ordered locus">PSMK_16360</name>
</gene>
<dbReference type="KEGG" id="phm:PSMK_16360"/>
<dbReference type="AlphaFoldDB" id="I0IEV7"/>
<reference evidence="6 7" key="1">
    <citation type="submission" date="2012-02" db="EMBL/GenBank/DDBJ databases">
        <title>Complete genome sequence of Phycisphaera mikurensis NBRC 102666.</title>
        <authorList>
            <person name="Ankai A."/>
            <person name="Hosoyama A."/>
            <person name="Terui Y."/>
            <person name="Sekine M."/>
            <person name="Fukai R."/>
            <person name="Kato Y."/>
            <person name="Nakamura S."/>
            <person name="Yamada-Narita S."/>
            <person name="Kawakoshi A."/>
            <person name="Fukunaga Y."/>
            <person name="Yamazaki S."/>
            <person name="Fujita N."/>
        </authorList>
    </citation>
    <scope>NUCLEOTIDE SEQUENCE [LARGE SCALE GENOMIC DNA]</scope>
    <source>
        <strain evidence="7">NBRC 102666 / KCTC 22515 / FYK2301M01</strain>
    </source>
</reference>
<feature type="domain" description="Sulfatase N-terminal" evidence="5">
    <location>
        <begin position="32"/>
        <end position="393"/>
    </location>
</feature>
<keyword evidence="7" id="KW-1185">Reference proteome</keyword>
<proteinExistence type="inferred from homology"/>
<dbReference type="PATRIC" id="fig|1142394.8.peg.1682"/>
<sequence>MRPSRLSQRREPRHRANRLFRLTSPAMPQKRPNILMIMADDHAASAISAYGSILAEVFRTPHLDRLAAGGVRVDRCFCTNAICTPSRASILTGLHGHACGVRTLSDALDADADTFPRRLRAAGYQTGLYGKWHVHCPPAGFDDYRVLPGQGVYFNPHFLGPGDDWASSYHAHHSEGGTRHRGYVTDLVTDFTVEALRNRDRDRPFLFCCHHKAPHDDFEYHPRHEHLFDGVDVPEPDNLWEDHARRAPCTRHHGTSVSDRNPVRNAILRMSDPAYPTGPLDVRGLDADGRTRAAYQKYLKDYLRCCAAIDEGVGRLLDTLEEEGLAEDTLVLYTSDQGMFLGEHDYIDKRWIYDEAMRMPLIARLPGEIPAGGTNGDMISNVDFAPTLLDYAGLAAPDAMQGRSFRANLAGDAAEDWPKGVYYRYWMHMAHHHNPAHYGLRTRDHKLIHFYGLPLDATDALPGSTPPGWEYYDLRSDPAENVNRIDDPACAAVIAGLKKQLLALKEELGDADDRYPEMAALPTALTAGSA</sequence>
<dbReference type="InterPro" id="IPR024607">
    <property type="entry name" value="Sulfatase_CS"/>
</dbReference>
<dbReference type="InterPro" id="IPR000917">
    <property type="entry name" value="Sulfatase_N"/>
</dbReference>
<protein>
    <submittedName>
        <fullName evidence="6">Sulfatase</fullName>
        <ecNumber evidence="6">3.1.6.-</ecNumber>
    </submittedName>
</protein>
<keyword evidence="2" id="KW-0732">Signal</keyword>
<keyword evidence="4" id="KW-0325">Glycoprotein</keyword>
<dbReference type="PANTHER" id="PTHR43108">
    <property type="entry name" value="N-ACETYLGLUCOSAMINE-6-SULFATASE FAMILY MEMBER"/>
    <property type="match status" value="1"/>
</dbReference>
<evidence type="ECO:0000313" key="6">
    <source>
        <dbReference type="EMBL" id="BAM03795.1"/>
    </source>
</evidence>
<evidence type="ECO:0000313" key="7">
    <source>
        <dbReference type="Proteomes" id="UP000007881"/>
    </source>
</evidence>
<dbReference type="PANTHER" id="PTHR43108:SF6">
    <property type="entry name" value="N-SULPHOGLUCOSAMINE SULPHOHYDROLASE"/>
    <property type="match status" value="1"/>
</dbReference>
<dbReference type="SUPFAM" id="SSF53649">
    <property type="entry name" value="Alkaline phosphatase-like"/>
    <property type="match status" value="1"/>
</dbReference>
<evidence type="ECO:0000256" key="3">
    <source>
        <dbReference type="ARBA" id="ARBA00022801"/>
    </source>
</evidence>
<dbReference type="HOGENOM" id="CLU_006332_9_3_0"/>
<organism evidence="6 7">
    <name type="scientific">Phycisphaera mikurensis (strain NBRC 102666 / KCTC 22515 / FYK2301M01)</name>
    <dbReference type="NCBI Taxonomy" id="1142394"/>
    <lineage>
        <taxon>Bacteria</taxon>
        <taxon>Pseudomonadati</taxon>
        <taxon>Planctomycetota</taxon>
        <taxon>Phycisphaerae</taxon>
        <taxon>Phycisphaerales</taxon>
        <taxon>Phycisphaeraceae</taxon>
        <taxon>Phycisphaera</taxon>
    </lineage>
</organism>
<keyword evidence="3 6" id="KW-0378">Hydrolase</keyword>
<dbReference type="PROSITE" id="PS00523">
    <property type="entry name" value="SULFATASE_1"/>
    <property type="match status" value="1"/>
</dbReference>
<dbReference type="Proteomes" id="UP000007881">
    <property type="component" value="Chromosome"/>
</dbReference>
<dbReference type="GO" id="GO:0016787">
    <property type="term" value="F:hydrolase activity"/>
    <property type="evidence" value="ECO:0007669"/>
    <property type="project" value="UniProtKB-KW"/>
</dbReference>
<evidence type="ECO:0000256" key="4">
    <source>
        <dbReference type="ARBA" id="ARBA00023180"/>
    </source>
</evidence>
<evidence type="ECO:0000259" key="5">
    <source>
        <dbReference type="Pfam" id="PF00884"/>
    </source>
</evidence>
<dbReference type="CDD" id="cd16031">
    <property type="entry name" value="G6S_like"/>
    <property type="match status" value="1"/>
</dbReference>
<evidence type="ECO:0000256" key="2">
    <source>
        <dbReference type="ARBA" id="ARBA00022729"/>
    </source>
</evidence>
<dbReference type="Pfam" id="PF00884">
    <property type="entry name" value="Sulfatase"/>
    <property type="match status" value="1"/>
</dbReference>
<evidence type="ECO:0000256" key="1">
    <source>
        <dbReference type="ARBA" id="ARBA00008779"/>
    </source>
</evidence>
<dbReference type="EC" id="3.1.6.-" evidence="6"/>
<dbReference type="Gene3D" id="3.40.720.10">
    <property type="entry name" value="Alkaline Phosphatase, subunit A"/>
    <property type="match status" value="1"/>
</dbReference>
<accession>I0IEV7</accession>